<name>A0ABQ9YMV6_9CRUS</name>
<dbReference type="InterPro" id="IPR009053">
    <property type="entry name" value="Prefoldin"/>
</dbReference>
<protein>
    <recommendedName>
        <fullName evidence="8">Unconventional prefoldin RPB5 interactor</fullName>
    </recommendedName>
</protein>
<evidence type="ECO:0000313" key="6">
    <source>
        <dbReference type="EMBL" id="KAK4001950.1"/>
    </source>
</evidence>
<feature type="coiled-coil region" evidence="4">
    <location>
        <begin position="168"/>
        <end position="195"/>
    </location>
</feature>
<reference evidence="6 7" key="1">
    <citation type="journal article" date="2023" name="Nucleic Acids Res.">
        <title>The hologenome of Daphnia magna reveals possible DNA methylation and microbiome-mediated evolution of the host genome.</title>
        <authorList>
            <person name="Chaturvedi A."/>
            <person name="Li X."/>
            <person name="Dhandapani V."/>
            <person name="Marshall H."/>
            <person name="Kissane S."/>
            <person name="Cuenca-Cambronero M."/>
            <person name="Asole G."/>
            <person name="Calvet F."/>
            <person name="Ruiz-Romero M."/>
            <person name="Marangio P."/>
            <person name="Guigo R."/>
            <person name="Rago D."/>
            <person name="Mirbahai L."/>
            <person name="Eastwood N."/>
            <person name="Colbourne J.K."/>
            <person name="Zhou J."/>
            <person name="Mallon E."/>
            <person name="Orsini L."/>
        </authorList>
    </citation>
    <scope>NUCLEOTIDE SEQUENCE [LARGE SCALE GENOMIC DNA]</scope>
    <source>
        <strain evidence="6">LRV0_1</strain>
    </source>
</reference>
<organism evidence="6 7">
    <name type="scientific">Daphnia magna</name>
    <dbReference type="NCBI Taxonomy" id="35525"/>
    <lineage>
        <taxon>Eukaryota</taxon>
        <taxon>Metazoa</taxon>
        <taxon>Ecdysozoa</taxon>
        <taxon>Arthropoda</taxon>
        <taxon>Crustacea</taxon>
        <taxon>Branchiopoda</taxon>
        <taxon>Diplostraca</taxon>
        <taxon>Cladocera</taxon>
        <taxon>Anomopoda</taxon>
        <taxon>Daphniidae</taxon>
        <taxon>Daphnia</taxon>
    </lineage>
</organism>
<comment type="caution">
    <text evidence="6">The sequence shown here is derived from an EMBL/GenBank/DDBJ whole genome shotgun (WGS) entry which is preliminary data.</text>
</comment>
<keyword evidence="7" id="KW-1185">Reference proteome</keyword>
<dbReference type="PANTHER" id="PTHR15111">
    <property type="entry name" value="RNA POLYMERASE II SUBUNIT 5-MEDIATING PROTEIN NNX3"/>
    <property type="match status" value="1"/>
</dbReference>
<evidence type="ECO:0000313" key="7">
    <source>
        <dbReference type="Proteomes" id="UP001234178"/>
    </source>
</evidence>
<feature type="compositionally biased region" description="Low complexity" evidence="5">
    <location>
        <begin position="386"/>
        <end position="395"/>
    </location>
</feature>
<dbReference type="Pfam" id="PF02996">
    <property type="entry name" value="Prefoldin"/>
    <property type="match status" value="1"/>
</dbReference>
<dbReference type="InterPro" id="IPR004127">
    <property type="entry name" value="Prefoldin_subunit_alpha"/>
</dbReference>
<comment type="similarity">
    <text evidence="3">Belongs to the RNA polymerase II subunit 5-mediating protein family.</text>
</comment>
<keyword evidence="2" id="KW-0539">Nucleus</keyword>
<comment type="subcellular location">
    <subcellularLocation>
        <location evidence="1">Nucleus</location>
    </subcellularLocation>
</comment>
<evidence type="ECO:0000256" key="1">
    <source>
        <dbReference type="ARBA" id="ARBA00004123"/>
    </source>
</evidence>
<dbReference type="SUPFAM" id="SSF46579">
    <property type="entry name" value="Prefoldin"/>
    <property type="match status" value="1"/>
</dbReference>
<dbReference type="CDD" id="cd23159">
    <property type="entry name" value="Prefoldin_URI1"/>
    <property type="match status" value="1"/>
</dbReference>
<feature type="compositionally biased region" description="Basic and acidic residues" evidence="5">
    <location>
        <begin position="396"/>
        <end position="407"/>
    </location>
</feature>
<feature type="compositionally biased region" description="Low complexity" evidence="5">
    <location>
        <begin position="301"/>
        <end position="345"/>
    </location>
</feature>
<feature type="compositionally biased region" description="Polar residues" evidence="5">
    <location>
        <begin position="353"/>
        <end position="373"/>
    </location>
</feature>
<proteinExistence type="inferred from homology"/>
<evidence type="ECO:0000256" key="4">
    <source>
        <dbReference type="SAM" id="Coils"/>
    </source>
</evidence>
<keyword evidence="4" id="KW-0175">Coiled coil</keyword>
<dbReference type="PANTHER" id="PTHR15111:SF0">
    <property type="entry name" value="UNCONVENTIONAL PREFOLDIN RPB5 INTERACTOR 1"/>
    <property type="match status" value="1"/>
</dbReference>
<evidence type="ECO:0000256" key="3">
    <source>
        <dbReference type="ARBA" id="ARBA00038295"/>
    </source>
</evidence>
<feature type="compositionally biased region" description="Basic and acidic residues" evidence="5">
    <location>
        <begin position="240"/>
        <end position="252"/>
    </location>
</feature>
<evidence type="ECO:0000256" key="2">
    <source>
        <dbReference type="ARBA" id="ARBA00023242"/>
    </source>
</evidence>
<accession>A0ABQ9YMV6</accession>
<evidence type="ECO:0000256" key="5">
    <source>
        <dbReference type="SAM" id="MobiDB-lite"/>
    </source>
</evidence>
<dbReference type="InterPro" id="IPR052255">
    <property type="entry name" value="RNA_pol_II_subunit5-mediator"/>
</dbReference>
<evidence type="ECO:0008006" key="8">
    <source>
        <dbReference type="Google" id="ProtNLM"/>
    </source>
</evidence>
<gene>
    <name evidence="6" type="ORF">OUZ56_003813</name>
</gene>
<dbReference type="EMBL" id="JAOYFB010000001">
    <property type="protein sequence ID" value="KAK4001950.1"/>
    <property type="molecule type" value="Genomic_DNA"/>
</dbReference>
<dbReference type="Proteomes" id="UP001234178">
    <property type="component" value="Unassembled WGS sequence"/>
</dbReference>
<feature type="region of interest" description="Disordered" evidence="5">
    <location>
        <begin position="221"/>
        <end position="473"/>
    </location>
</feature>
<feature type="compositionally biased region" description="Acidic residues" evidence="5">
    <location>
        <begin position="229"/>
        <end position="239"/>
    </location>
</feature>
<feature type="compositionally biased region" description="Basic residues" evidence="5">
    <location>
        <begin position="460"/>
        <end position="473"/>
    </location>
</feature>
<dbReference type="Gene3D" id="1.10.287.370">
    <property type="match status" value="1"/>
</dbReference>
<sequence length="473" mass="53371">MATVDTCDVGLQQHNLISPVTSVNSNPLAKLLQHQTKETEIVKEKVKQLTKFKEDYEALKARLETLPDKVSHEVMVPFGKLAFIPGRVRHTNEILCLLGDNWFVERSAKQAAQMVERRIKGCDETLKKFHGELKLMDGWCDQTKKLRQELDLNQGVNIVETEEDEGWREEHRIKVREYKQKMALLKQQSAEESHERSEEEELWRRLDELELEEELQHELDLLGVGDGSYELEEEDEEVSEAVKEEQEEESKKKSVRWSETPDSVKQFRRDELILPRPSGTTTAHEEEDDDDSQGTLKITFKHSPASSSSAGSNKSKLASFIPVSSSVGANSGDPSSSSSLVSSPSELFRKYRNSQTTTDSSVGESTGAGQSEPKSILKVKKSTTPVIEIVQQQQQQRKEEEEKRRGPDGGSTADPDRSSLLQQQQTPAVGDEVKERRETASSLVATAEGEDEESVNTHRPVSRFRAARMNKKL</sequence>